<name>A0AAW2X2W2_9LAMI</name>
<dbReference type="InterPro" id="IPR039537">
    <property type="entry name" value="Retrotran_Ty1/copia-like"/>
</dbReference>
<dbReference type="GO" id="GO:0006508">
    <property type="term" value="P:proteolysis"/>
    <property type="evidence" value="ECO:0007669"/>
    <property type="project" value="UniProtKB-KW"/>
</dbReference>
<evidence type="ECO:0000256" key="1">
    <source>
        <dbReference type="ARBA" id="ARBA00022670"/>
    </source>
</evidence>
<sequence>MVKGWLKSAMDKEIRSSVRYAKTAQEIWVDLEERFGKVNAPRAYELRRAIALLKQEKLSVSSYYTKLKSLWEEMQSISTWPKCTCNGCTCNVQKQLVDMRERDQLYDFLMGLDDSFGTVKTQILSTKPTPSLDEQQKQISNLSKQTTEAAAFQIQSTRYNKDAGDRRIERKEKPKCGVCQKVGHTEDQCFEYNRLVQYLSHEDNTSKMTNQTPPIANMAGKINFGKPWIIDSGATEHITCNGELLEEKQGDIHWQPVKIPNGASIPVRDAGKISLPNGMKINDVLNIPDFKCNLLSVSRLTRDFNCALTFLADFCIIQDLPTRNLIGVGRHCDGLYLLEPVQDGGVAMTVSGQHNSALWHWRDTIWKKGQTDKSDNGAEFQSNVMLDYYTERGIMIQKTCAHTPQQNGVVERKHRHILETARALRFHAGLPVNFWGECVLTAVHIINRLPSKAIGNKTPHEILLGKVPSYDHLRVFGCLVYVHEKKKADKFGEKGRPCVFVGYPNGQKGYRVYDVESQRIYTSRDVIFLEDKYPFKQKDDEVMRSKYDFAQDTNHTIQVQDNEPMEQRLHSNEMNTRELEVINHDNEDDDRLNQTTEPMSMEQVGDHRIDETQSDDLTQIEARHSQRVRRQPKHFEEYEIDLPPSIAQSQPAPHSGNSVVYPLSHYVSYDKFSQSQKAFLAAITSYDEPKSFFQAIKHEYWKEAMKKEIEALEKNETWTLEPLPQGKHAIDSKWVYKIKFKPNGEVERYKARLVAKGFTQVEGVDFHETFAPVAKLVTLDAC</sequence>
<accession>A0AAW2X2W2</accession>
<dbReference type="InterPro" id="IPR054722">
    <property type="entry name" value="PolX-like_BBD"/>
</dbReference>
<dbReference type="GO" id="GO:0008233">
    <property type="term" value="F:peptidase activity"/>
    <property type="evidence" value="ECO:0007669"/>
    <property type="project" value="UniProtKB-KW"/>
</dbReference>
<dbReference type="InterPro" id="IPR013103">
    <property type="entry name" value="RVT_2"/>
</dbReference>
<dbReference type="Gene3D" id="3.30.420.10">
    <property type="entry name" value="Ribonuclease H-like superfamily/Ribonuclease H"/>
    <property type="match status" value="1"/>
</dbReference>
<evidence type="ECO:0000313" key="5">
    <source>
        <dbReference type="EMBL" id="KAL0447875.1"/>
    </source>
</evidence>
<organism evidence="5">
    <name type="scientific">Sesamum latifolium</name>
    <dbReference type="NCBI Taxonomy" id="2727402"/>
    <lineage>
        <taxon>Eukaryota</taxon>
        <taxon>Viridiplantae</taxon>
        <taxon>Streptophyta</taxon>
        <taxon>Embryophyta</taxon>
        <taxon>Tracheophyta</taxon>
        <taxon>Spermatophyta</taxon>
        <taxon>Magnoliopsida</taxon>
        <taxon>eudicotyledons</taxon>
        <taxon>Gunneridae</taxon>
        <taxon>Pentapetalae</taxon>
        <taxon>asterids</taxon>
        <taxon>lamiids</taxon>
        <taxon>Lamiales</taxon>
        <taxon>Pedaliaceae</taxon>
        <taxon>Sesamum</taxon>
    </lineage>
</organism>
<dbReference type="Pfam" id="PF22936">
    <property type="entry name" value="Pol_BBD"/>
    <property type="match status" value="1"/>
</dbReference>
<dbReference type="GO" id="GO:0015074">
    <property type="term" value="P:DNA integration"/>
    <property type="evidence" value="ECO:0007669"/>
    <property type="project" value="InterPro"/>
</dbReference>
<dbReference type="SUPFAM" id="SSF53098">
    <property type="entry name" value="Ribonuclease H-like"/>
    <property type="match status" value="1"/>
</dbReference>
<keyword evidence="3" id="KW-0378">Hydrolase</keyword>
<dbReference type="InterPro" id="IPR012337">
    <property type="entry name" value="RNaseH-like_sf"/>
</dbReference>
<protein>
    <submittedName>
        <fullName evidence="5">Copia protein</fullName>
    </submittedName>
</protein>
<dbReference type="PANTHER" id="PTHR42648:SF29">
    <property type="entry name" value="RNA-DIRECTED DNA POLYMERASE"/>
    <property type="match status" value="1"/>
</dbReference>
<keyword evidence="2" id="KW-0479">Metal-binding</keyword>
<keyword evidence="1" id="KW-0645">Protease</keyword>
<reference evidence="5" key="1">
    <citation type="submission" date="2020-06" db="EMBL/GenBank/DDBJ databases">
        <authorList>
            <person name="Li T."/>
            <person name="Hu X."/>
            <person name="Zhang T."/>
            <person name="Song X."/>
            <person name="Zhang H."/>
            <person name="Dai N."/>
            <person name="Sheng W."/>
            <person name="Hou X."/>
            <person name="Wei L."/>
        </authorList>
    </citation>
    <scope>NUCLEOTIDE SEQUENCE</scope>
    <source>
        <strain evidence="5">KEN1</strain>
        <tissue evidence="5">Leaf</tissue>
    </source>
</reference>
<dbReference type="AlphaFoldDB" id="A0AAW2X2W2"/>
<evidence type="ECO:0000259" key="4">
    <source>
        <dbReference type="PROSITE" id="PS50994"/>
    </source>
</evidence>
<dbReference type="GO" id="GO:0046872">
    <property type="term" value="F:metal ion binding"/>
    <property type="evidence" value="ECO:0007669"/>
    <property type="project" value="UniProtKB-KW"/>
</dbReference>
<dbReference type="Pfam" id="PF25597">
    <property type="entry name" value="SH3_retrovirus"/>
    <property type="match status" value="1"/>
</dbReference>
<dbReference type="PANTHER" id="PTHR42648">
    <property type="entry name" value="TRANSPOSASE, PUTATIVE-RELATED"/>
    <property type="match status" value="1"/>
</dbReference>
<dbReference type="GO" id="GO:0003676">
    <property type="term" value="F:nucleic acid binding"/>
    <property type="evidence" value="ECO:0007669"/>
    <property type="project" value="InterPro"/>
</dbReference>
<comment type="caution">
    <text evidence="5">The sequence shown here is derived from an EMBL/GenBank/DDBJ whole genome shotgun (WGS) entry which is preliminary data.</text>
</comment>
<proteinExistence type="predicted"/>
<dbReference type="InterPro" id="IPR036397">
    <property type="entry name" value="RNaseH_sf"/>
</dbReference>
<dbReference type="PROSITE" id="PS50994">
    <property type="entry name" value="INTEGRASE"/>
    <property type="match status" value="1"/>
</dbReference>
<dbReference type="InterPro" id="IPR001584">
    <property type="entry name" value="Integrase_cat-core"/>
</dbReference>
<dbReference type="EMBL" id="JACGWN010000006">
    <property type="protein sequence ID" value="KAL0447875.1"/>
    <property type="molecule type" value="Genomic_DNA"/>
</dbReference>
<evidence type="ECO:0000256" key="3">
    <source>
        <dbReference type="ARBA" id="ARBA00022801"/>
    </source>
</evidence>
<reference evidence="5" key="2">
    <citation type="journal article" date="2024" name="Plant">
        <title>Genomic evolution and insights into agronomic trait innovations of Sesamum species.</title>
        <authorList>
            <person name="Miao H."/>
            <person name="Wang L."/>
            <person name="Qu L."/>
            <person name="Liu H."/>
            <person name="Sun Y."/>
            <person name="Le M."/>
            <person name="Wang Q."/>
            <person name="Wei S."/>
            <person name="Zheng Y."/>
            <person name="Lin W."/>
            <person name="Duan Y."/>
            <person name="Cao H."/>
            <person name="Xiong S."/>
            <person name="Wang X."/>
            <person name="Wei L."/>
            <person name="Li C."/>
            <person name="Ma Q."/>
            <person name="Ju M."/>
            <person name="Zhao R."/>
            <person name="Li G."/>
            <person name="Mu C."/>
            <person name="Tian Q."/>
            <person name="Mei H."/>
            <person name="Zhang T."/>
            <person name="Gao T."/>
            <person name="Zhang H."/>
        </authorList>
    </citation>
    <scope>NUCLEOTIDE SEQUENCE</scope>
    <source>
        <strain evidence="5">KEN1</strain>
    </source>
</reference>
<dbReference type="InterPro" id="IPR057670">
    <property type="entry name" value="SH3_retrovirus"/>
</dbReference>
<feature type="domain" description="Integrase catalytic" evidence="4">
    <location>
        <begin position="374"/>
        <end position="467"/>
    </location>
</feature>
<dbReference type="Pfam" id="PF07727">
    <property type="entry name" value="RVT_2"/>
    <property type="match status" value="1"/>
</dbReference>
<evidence type="ECO:0000256" key="2">
    <source>
        <dbReference type="ARBA" id="ARBA00022723"/>
    </source>
</evidence>
<gene>
    <name evidence="5" type="ORF">Slati_1915400</name>
</gene>